<evidence type="ECO:0000256" key="1">
    <source>
        <dbReference type="ARBA" id="ARBA00006865"/>
    </source>
</evidence>
<accession>A0ABP8LX73</accession>
<comment type="similarity">
    <text evidence="1">Belongs to the glycosyl hydrolase 16 family.</text>
</comment>
<feature type="signal peptide" evidence="2">
    <location>
        <begin position="1"/>
        <end position="34"/>
    </location>
</feature>
<dbReference type="PANTHER" id="PTHR10963:SF55">
    <property type="entry name" value="GLYCOSIDE HYDROLASE FAMILY 16 PROTEIN"/>
    <property type="match status" value="1"/>
</dbReference>
<reference evidence="5" key="1">
    <citation type="journal article" date="2019" name="Int. J. Syst. Evol. Microbiol.">
        <title>The Global Catalogue of Microorganisms (GCM) 10K type strain sequencing project: providing services to taxonomists for standard genome sequencing and annotation.</title>
        <authorList>
            <consortium name="The Broad Institute Genomics Platform"/>
            <consortium name="The Broad Institute Genome Sequencing Center for Infectious Disease"/>
            <person name="Wu L."/>
            <person name="Ma J."/>
        </authorList>
    </citation>
    <scope>NUCLEOTIDE SEQUENCE [LARGE SCALE GENOMIC DNA]</scope>
    <source>
        <strain evidence="5">JCM 17926</strain>
    </source>
</reference>
<dbReference type="InterPro" id="IPR000757">
    <property type="entry name" value="Beta-glucanase-like"/>
</dbReference>
<name>A0ABP8LX73_9BACT</name>
<evidence type="ECO:0000313" key="5">
    <source>
        <dbReference type="Proteomes" id="UP001500552"/>
    </source>
</evidence>
<proteinExistence type="inferred from homology"/>
<dbReference type="SUPFAM" id="SSF49899">
    <property type="entry name" value="Concanavalin A-like lectins/glucanases"/>
    <property type="match status" value="1"/>
</dbReference>
<feature type="chain" id="PRO_5046730993" description="GH16 domain-containing protein" evidence="2">
    <location>
        <begin position="35"/>
        <end position="297"/>
    </location>
</feature>
<evidence type="ECO:0000256" key="2">
    <source>
        <dbReference type="SAM" id="SignalP"/>
    </source>
</evidence>
<dbReference type="InterPro" id="IPR013320">
    <property type="entry name" value="ConA-like_dom_sf"/>
</dbReference>
<dbReference type="InterPro" id="IPR050546">
    <property type="entry name" value="Glycosyl_Hydrlase_16"/>
</dbReference>
<protein>
    <recommendedName>
        <fullName evidence="3">GH16 domain-containing protein</fullName>
    </recommendedName>
</protein>
<sequence length="297" mass="33382">MTKPTINHTNESWQRQPVALLLLALLLISCASKSQDPRPVAPIPKPQTPQDKNWAFETTPVWADEFDYTGAPDPAKWGFDTGGGGWGNNELQYYTNSTDNARVADGKLSITARKEQKEGNTYTSARLVTKGKGDFLYGRFEVKAKLPTGKGTWPAIWMLPTEWAYGDWPKSGEIDIMEHVGYDQNRVHVTVHTEAYNHTKGTQKGKSKVIETASTEFHLYRVDWTPYAVRGYIDDQKVFDFVNEGKGSGTWPFDKKFHLLLNIAVGGNWGGAEGVDPSVFPQAMEVDYVRVYEMIQQ</sequence>
<evidence type="ECO:0000313" key="4">
    <source>
        <dbReference type="EMBL" id="GAA4437775.1"/>
    </source>
</evidence>
<dbReference type="Pfam" id="PF00722">
    <property type="entry name" value="Glyco_hydro_16"/>
    <property type="match status" value="1"/>
</dbReference>
<dbReference type="PROSITE" id="PS51257">
    <property type="entry name" value="PROKAR_LIPOPROTEIN"/>
    <property type="match status" value="1"/>
</dbReference>
<dbReference type="PROSITE" id="PS51762">
    <property type="entry name" value="GH16_2"/>
    <property type="match status" value="1"/>
</dbReference>
<keyword evidence="2" id="KW-0732">Signal</keyword>
<dbReference type="PANTHER" id="PTHR10963">
    <property type="entry name" value="GLYCOSYL HYDROLASE-RELATED"/>
    <property type="match status" value="1"/>
</dbReference>
<dbReference type="Proteomes" id="UP001500552">
    <property type="component" value="Unassembled WGS sequence"/>
</dbReference>
<dbReference type="CDD" id="cd08023">
    <property type="entry name" value="GH16_laminarinase_like"/>
    <property type="match status" value="1"/>
</dbReference>
<dbReference type="EMBL" id="BAABHC010000016">
    <property type="protein sequence ID" value="GAA4437775.1"/>
    <property type="molecule type" value="Genomic_DNA"/>
</dbReference>
<feature type="domain" description="GH16" evidence="3">
    <location>
        <begin position="52"/>
        <end position="297"/>
    </location>
</feature>
<dbReference type="Gene3D" id="2.60.120.200">
    <property type="match status" value="1"/>
</dbReference>
<dbReference type="RefSeq" id="WP_345160565.1">
    <property type="nucleotide sequence ID" value="NZ_BAABHC010000016.1"/>
</dbReference>
<organism evidence="4 5">
    <name type="scientific">Pontibacter saemangeumensis</name>
    <dbReference type="NCBI Taxonomy" id="1084525"/>
    <lineage>
        <taxon>Bacteria</taxon>
        <taxon>Pseudomonadati</taxon>
        <taxon>Bacteroidota</taxon>
        <taxon>Cytophagia</taxon>
        <taxon>Cytophagales</taxon>
        <taxon>Hymenobacteraceae</taxon>
        <taxon>Pontibacter</taxon>
    </lineage>
</organism>
<keyword evidence="5" id="KW-1185">Reference proteome</keyword>
<gene>
    <name evidence="4" type="ORF">GCM10023188_32360</name>
</gene>
<evidence type="ECO:0000259" key="3">
    <source>
        <dbReference type="PROSITE" id="PS51762"/>
    </source>
</evidence>
<comment type="caution">
    <text evidence="4">The sequence shown here is derived from an EMBL/GenBank/DDBJ whole genome shotgun (WGS) entry which is preliminary data.</text>
</comment>